<keyword evidence="3" id="KW-1185">Reference proteome</keyword>
<evidence type="ECO:0000256" key="1">
    <source>
        <dbReference type="SAM" id="MobiDB-lite"/>
    </source>
</evidence>
<evidence type="ECO:0000313" key="3">
    <source>
        <dbReference type="Proteomes" id="UP000187283"/>
    </source>
</evidence>
<dbReference type="Proteomes" id="UP000187283">
    <property type="component" value="Unassembled WGS sequence"/>
</dbReference>
<proteinExistence type="predicted"/>
<feature type="compositionally biased region" description="Basic residues" evidence="1">
    <location>
        <begin position="187"/>
        <end position="200"/>
    </location>
</feature>
<dbReference type="PANTHER" id="PTHR33066">
    <property type="entry name" value="INTEGRASE_SAM-LIKE_N DOMAIN-CONTAINING PROTEIN"/>
    <property type="match status" value="1"/>
</dbReference>
<accession>A0A1R1Y1D8</accession>
<name>A0A1R1Y1D8_9FUNG</name>
<protein>
    <submittedName>
        <fullName evidence="2">Uncharacterized protein</fullName>
    </submittedName>
</protein>
<feature type="region of interest" description="Disordered" evidence="1">
    <location>
        <begin position="1"/>
        <end position="20"/>
    </location>
</feature>
<dbReference type="EMBL" id="LSSN01001188">
    <property type="protein sequence ID" value="OMJ20639.1"/>
    <property type="molecule type" value="Genomic_DNA"/>
</dbReference>
<dbReference type="OrthoDB" id="2387460at2759"/>
<feature type="region of interest" description="Disordered" evidence="1">
    <location>
        <begin position="187"/>
        <end position="211"/>
    </location>
</feature>
<dbReference type="PANTHER" id="PTHR33066:SF2">
    <property type="entry name" value="FILAGGRIN-2-LIKE"/>
    <property type="match status" value="1"/>
</dbReference>
<evidence type="ECO:0000313" key="2">
    <source>
        <dbReference type="EMBL" id="OMJ20639.1"/>
    </source>
</evidence>
<feature type="compositionally biased region" description="Polar residues" evidence="1">
    <location>
        <begin position="1"/>
        <end position="12"/>
    </location>
</feature>
<feature type="non-terminal residue" evidence="2">
    <location>
        <position position="1100"/>
    </location>
</feature>
<sequence length="1100" mass="124748">METQGVDNVQNSDVEDPHLRVRAPAYEVENYPELIEEFPNMEDDIFRSPLKEDERKEIVYGYPKFKVVNYRPSHLNDTAPTAFKKVNGLLYSIQQSLANITRPIDQYRHEMLRSGRTVDQDNDDDIIAMESIRRIITDLASSISQIRVENIHKSLEFPGKAPQMVEPTVKPIYEEEKFEALLATKKTAVKPKGSRTRSFRQRQQPASGYAPATAQNQFANPAPKTTLQQQNSEGGRLARFHAAWEKLTDSQWVNSIISKGFSIPFGDPTRYSPAVPRTSPHSNYPALPRKKSLSGLQPNINFLSSSQQTKDDQGIYENYHRRSGGTSIQAGNRGSMETEPRFLQQTFYDPQEDRIPPLSSGSEETERIRSSSALQNEVPELDMQVDVEKGLYDFYRPSGCLPTYSDPPEMEEIPQVPMEWGDVPVQSPTFWPIPQPVDLQKDSTPGYQLVETARDKDRHLLGRYTNHRQDQGNVLTEHQLCSEKTTKPGIPSEGIEILAHLQTDNQTLGYGDKLQGHVSKGHKGQVKRLKERRIEAYLQRPNNSENHGFIHWEGSSNVSSSTTRASNAQTFVRVEELYTEKNEIMDSVCNSHSTSPPEFDLVERPTIEMEWPIVPSRKSRACIICTPAPKCCWSLSVGLFRQYHDVGIHDICAYIPESSGCSQQIDCSNRVVNPEHDLRQDHLSLWYSRRGPICNQEEHQGTQLLQLVPGQGSSRNQLLVSQLDPMVQPVLLSTLEPDPTGIKEGEEGEVSINSNNPLLEISNLVPRSVEINSSTADNTRRICDRPRPQKRKFSYDRQQELVTRAMEDQRSSLETEGYSEHAIRLMEPNQREIKRRTRNSAIQQGFLDWLENNKDSCNQDTISLINYLSEIYSTKSLAIGTLKAYKSSIVQWLKSANINIDEKKLYLFINNIEEVSIKSFVKGNINITAILNYISSLGQTDQLKTKDLTAKTCWLLAICGLMRASDIHRIDDIRTIRKDNSVVFVILAPKEKRQGRPIERPCKIKSHTNLMFCPVHAYDVYKARMAIIPCPRPHINDKNLTVNHLFRYVNNSEKPLTVDSISRNIKSVSKFMVNEGEQIPKARAIGATLATNSGIPADAV</sequence>
<comment type="caution">
    <text evidence="2">The sequence shown here is derived from an EMBL/GenBank/DDBJ whole genome shotgun (WGS) entry which is preliminary data.</text>
</comment>
<dbReference type="STRING" id="133412.A0A1R1Y1D8"/>
<organism evidence="2 3">
    <name type="scientific">Smittium culicis</name>
    <dbReference type="NCBI Taxonomy" id="133412"/>
    <lineage>
        <taxon>Eukaryota</taxon>
        <taxon>Fungi</taxon>
        <taxon>Fungi incertae sedis</taxon>
        <taxon>Zoopagomycota</taxon>
        <taxon>Kickxellomycotina</taxon>
        <taxon>Harpellomycetes</taxon>
        <taxon>Harpellales</taxon>
        <taxon>Legeriomycetaceae</taxon>
        <taxon>Smittium</taxon>
    </lineage>
</organism>
<reference evidence="2 3" key="1">
    <citation type="submission" date="2017-01" db="EMBL/GenBank/DDBJ databases">
        <authorList>
            <person name="Mah S.A."/>
            <person name="Swanson W.J."/>
            <person name="Moy G.W."/>
            <person name="Vacquier V.D."/>
        </authorList>
    </citation>
    <scope>NUCLEOTIDE SEQUENCE [LARGE SCALE GENOMIC DNA]</scope>
    <source>
        <strain evidence="2 3">GSMNP</strain>
    </source>
</reference>
<dbReference type="AlphaFoldDB" id="A0A1R1Y1D8"/>
<gene>
    <name evidence="2" type="ORF">AYI70_g3983</name>
</gene>